<dbReference type="AlphaFoldDB" id="A0A6J5DMI3"/>
<protein>
    <submittedName>
        <fullName evidence="1">Uncharacterized protein</fullName>
    </submittedName>
</protein>
<organism evidence="1 2">
    <name type="scientific">Burkholderia paludis</name>
    <dbReference type="NCBI Taxonomy" id="1506587"/>
    <lineage>
        <taxon>Bacteria</taxon>
        <taxon>Pseudomonadati</taxon>
        <taxon>Pseudomonadota</taxon>
        <taxon>Betaproteobacteria</taxon>
        <taxon>Burkholderiales</taxon>
        <taxon>Burkholderiaceae</taxon>
        <taxon>Burkholderia</taxon>
        <taxon>Burkholderia cepacia complex</taxon>
    </lineage>
</organism>
<dbReference type="EMBL" id="CABVQD010000003">
    <property type="protein sequence ID" value="VWB35452.1"/>
    <property type="molecule type" value="Genomic_DNA"/>
</dbReference>
<proteinExistence type="predicted"/>
<reference evidence="1 2" key="1">
    <citation type="submission" date="2019-09" db="EMBL/GenBank/DDBJ databases">
        <authorList>
            <person name="Depoorter E."/>
        </authorList>
    </citation>
    <scope>NUCLEOTIDE SEQUENCE [LARGE SCALE GENOMIC DNA]</scope>
    <source>
        <strain evidence="1">LMG 30113</strain>
    </source>
</reference>
<name>A0A6J5DMI3_9BURK</name>
<gene>
    <name evidence="1" type="ORF">BPA30113_01414</name>
</gene>
<sequence>MQRRFASAGRTPRHIVMTGRAWHEGGSAEAAGNAGRCARSGGVVATASMRRWRAGGAAGLPSGWSGAVDAIRGAASCVACATEGAAHASAASAYRQATAVREPRRLRVIRDVPGPVARRACGACVDCTDGEGRARGGPP</sequence>
<evidence type="ECO:0000313" key="2">
    <source>
        <dbReference type="Proteomes" id="UP000494330"/>
    </source>
</evidence>
<keyword evidence="2" id="KW-1185">Reference proteome</keyword>
<evidence type="ECO:0000313" key="1">
    <source>
        <dbReference type="EMBL" id="VWB35452.1"/>
    </source>
</evidence>
<accession>A0A6J5DMI3</accession>
<dbReference type="Proteomes" id="UP000494330">
    <property type="component" value="Unassembled WGS sequence"/>
</dbReference>